<proteinExistence type="predicted"/>
<protein>
    <submittedName>
        <fullName evidence="2">Uncharacterized protein</fullName>
    </submittedName>
</protein>
<keyword evidence="1" id="KW-0812">Transmembrane</keyword>
<gene>
    <name evidence="2" type="ORF">ARMOST_17002</name>
</gene>
<reference evidence="3" key="1">
    <citation type="journal article" date="2017" name="Nat. Ecol. Evol.">
        <title>Genome expansion and lineage-specific genetic innovations in the forest pathogenic fungi Armillaria.</title>
        <authorList>
            <person name="Sipos G."/>
            <person name="Prasanna A.N."/>
            <person name="Walter M.C."/>
            <person name="O'Connor E."/>
            <person name="Balint B."/>
            <person name="Krizsan K."/>
            <person name="Kiss B."/>
            <person name="Hess J."/>
            <person name="Varga T."/>
            <person name="Slot J."/>
            <person name="Riley R."/>
            <person name="Boka B."/>
            <person name="Rigling D."/>
            <person name="Barry K."/>
            <person name="Lee J."/>
            <person name="Mihaltcheva S."/>
            <person name="LaButti K."/>
            <person name="Lipzen A."/>
            <person name="Waldron R."/>
            <person name="Moloney N.M."/>
            <person name="Sperisen C."/>
            <person name="Kredics L."/>
            <person name="Vagvoelgyi C."/>
            <person name="Patrignani A."/>
            <person name="Fitzpatrick D."/>
            <person name="Nagy I."/>
            <person name="Doyle S."/>
            <person name="Anderson J.B."/>
            <person name="Grigoriev I.V."/>
            <person name="Gueldener U."/>
            <person name="Muensterkoetter M."/>
            <person name="Nagy L.G."/>
        </authorList>
    </citation>
    <scope>NUCLEOTIDE SEQUENCE [LARGE SCALE GENOMIC DNA]</scope>
    <source>
        <strain evidence="3">C18/9</strain>
    </source>
</reference>
<evidence type="ECO:0000256" key="1">
    <source>
        <dbReference type="SAM" id="Phobius"/>
    </source>
</evidence>
<accession>A0A284RXR9</accession>
<organism evidence="2 3">
    <name type="scientific">Armillaria ostoyae</name>
    <name type="common">Armillaria root rot fungus</name>
    <dbReference type="NCBI Taxonomy" id="47428"/>
    <lineage>
        <taxon>Eukaryota</taxon>
        <taxon>Fungi</taxon>
        <taxon>Dikarya</taxon>
        <taxon>Basidiomycota</taxon>
        <taxon>Agaricomycotina</taxon>
        <taxon>Agaricomycetes</taxon>
        <taxon>Agaricomycetidae</taxon>
        <taxon>Agaricales</taxon>
        <taxon>Marasmiineae</taxon>
        <taxon>Physalacriaceae</taxon>
        <taxon>Armillaria</taxon>
    </lineage>
</organism>
<evidence type="ECO:0000313" key="2">
    <source>
        <dbReference type="EMBL" id="SJL13558.1"/>
    </source>
</evidence>
<name>A0A284RXR9_ARMOS</name>
<evidence type="ECO:0000313" key="3">
    <source>
        <dbReference type="Proteomes" id="UP000219338"/>
    </source>
</evidence>
<keyword evidence="3" id="KW-1185">Reference proteome</keyword>
<dbReference type="EMBL" id="FUEG01000020">
    <property type="protein sequence ID" value="SJL13558.1"/>
    <property type="molecule type" value="Genomic_DNA"/>
</dbReference>
<sequence>MTSSASSYILHEEIVAHPAYAESTSEQVHTREKVLSAITRSHVGVLGSVMIGLTLPVPTWIWQNNKA</sequence>
<dbReference type="OrthoDB" id="273917at2759"/>
<feature type="transmembrane region" description="Helical" evidence="1">
    <location>
        <begin position="43"/>
        <end position="62"/>
    </location>
</feature>
<dbReference type="AlphaFoldDB" id="A0A284RXR9"/>
<keyword evidence="1" id="KW-0472">Membrane</keyword>
<keyword evidence="1" id="KW-1133">Transmembrane helix</keyword>
<dbReference type="Proteomes" id="UP000219338">
    <property type="component" value="Unassembled WGS sequence"/>
</dbReference>